<evidence type="ECO:0000313" key="2">
    <source>
        <dbReference type="Proteomes" id="UP001295444"/>
    </source>
</evidence>
<name>A0AAD1VQ68_PELCU</name>
<accession>A0AAD1VQ68</accession>
<keyword evidence="2" id="KW-1185">Reference proteome</keyword>
<dbReference type="AlphaFoldDB" id="A0AAD1VQ68"/>
<reference evidence="1" key="1">
    <citation type="submission" date="2022-03" db="EMBL/GenBank/DDBJ databases">
        <authorList>
            <person name="Alioto T."/>
            <person name="Alioto T."/>
            <person name="Gomez Garrido J."/>
        </authorList>
    </citation>
    <scope>NUCLEOTIDE SEQUENCE</scope>
</reference>
<feature type="non-terminal residue" evidence="1">
    <location>
        <position position="113"/>
    </location>
</feature>
<protein>
    <submittedName>
        <fullName evidence="1">Uncharacterized protein</fullName>
    </submittedName>
</protein>
<organism evidence="1 2">
    <name type="scientific">Pelobates cultripes</name>
    <name type="common">Western spadefoot toad</name>
    <dbReference type="NCBI Taxonomy" id="61616"/>
    <lineage>
        <taxon>Eukaryota</taxon>
        <taxon>Metazoa</taxon>
        <taxon>Chordata</taxon>
        <taxon>Craniata</taxon>
        <taxon>Vertebrata</taxon>
        <taxon>Euteleostomi</taxon>
        <taxon>Amphibia</taxon>
        <taxon>Batrachia</taxon>
        <taxon>Anura</taxon>
        <taxon>Pelobatoidea</taxon>
        <taxon>Pelobatidae</taxon>
        <taxon>Pelobates</taxon>
    </lineage>
</organism>
<gene>
    <name evidence="1" type="ORF">PECUL_23A014310</name>
</gene>
<proteinExistence type="predicted"/>
<dbReference type="Proteomes" id="UP001295444">
    <property type="component" value="Chromosome 02"/>
</dbReference>
<evidence type="ECO:0000313" key="1">
    <source>
        <dbReference type="EMBL" id="CAH2248609.1"/>
    </source>
</evidence>
<dbReference type="EMBL" id="OW240913">
    <property type="protein sequence ID" value="CAH2248609.1"/>
    <property type="molecule type" value="Genomic_DNA"/>
</dbReference>
<sequence>MEMDSALSRPKMSWRLKALLMAIEIREPIVQALDWGLIIQLATKKKRDALQMDNLLSKIGDIEQTPTDRSHTKTEAIQQYLSNVLSKTVKRSGSHGSPIKDDELKAAIKIAKT</sequence>